<dbReference type="Proteomes" id="UP000033710">
    <property type="component" value="Unassembled WGS sequence"/>
</dbReference>
<organism evidence="1 2">
    <name type="scientific">Sporothrix schenckii 1099-18</name>
    <dbReference type="NCBI Taxonomy" id="1397361"/>
    <lineage>
        <taxon>Eukaryota</taxon>
        <taxon>Fungi</taxon>
        <taxon>Dikarya</taxon>
        <taxon>Ascomycota</taxon>
        <taxon>Pezizomycotina</taxon>
        <taxon>Sordariomycetes</taxon>
        <taxon>Sordariomycetidae</taxon>
        <taxon>Ophiostomatales</taxon>
        <taxon>Ophiostomataceae</taxon>
        <taxon>Sporothrix</taxon>
    </lineage>
</organism>
<dbReference type="KEGG" id="ssck:SPSK_05708"/>
<evidence type="ECO:0000313" key="2">
    <source>
        <dbReference type="Proteomes" id="UP000033710"/>
    </source>
</evidence>
<dbReference type="VEuPathDB" id="FungiDB:SPSK_05708"/>
<reference evidence="1 2" key="1">
    <citation type="journal article" date="2014" name="BMC Genomics">
        <title>Comparative genomics of the major fungal agents of human and animal Sporotrichosis: Sporothrix schenckii and Sporothrix brasiliensis.</title>
        <authorList>
            <person name="Teixeira M.M."/>
            <person name="de Almeida L.G."/>
            <person name="Kubitschek-Barreira P."/>
            <person name="Alves F.L."/>
            <person name="Kioshima E.S."/>
            <person name="Abadio A.K."/>
            <person name="Fernandes L."/>
            <person name="Derengowski L.S."/>
            <person name="Ferreira K.S."/>
            <person name="Souza R.C."/>
            <person name="Ruiz J.C."/>
            <person name="de Andrade N.C."/>
            <person name="Paes H.C."/>
            <person name="Nicola A.M."/>
            <person name="Albuquerque P."/>
            <person name="Gerber A.L."/>
            <person name="Martins V.P."/>
            <person name="Peconick L.D."/>
            <person name="Neto A.V."/>
            <person name="Chaucanez C.B."/>
            <person name="Silva P.A."/>
            <person name="Cunha O.L."/>
            <person name="de Oliveira F.F."/>
            <person name="dos Santos T.C."/>
            <person name="Barros A.L."/>
            <person name="Soares M.A."/>
            <person name="de Oliveira L.M."/>
            <person name="Marini M.M."/>
            <person name="Villalobos-Duno H."/>
            <person name="Cunha M.M."/>
            <person name="de Hoog S."/>
            <person name="da Silveira J.F."/>
            <person name="Henrissat B."/>
            <person name="Nino-Vega G.A."/>
            <person name="Cisalpino P.S."/>
            <person name="Mora-Montes H.M."/>
            <person name="Almeida S.R."/>
            <person name="Stajich J.E."/>
            <person name="Lopes-Bezerra L.M."/>
            <person name="Vasconcelos A.T."/>
            <person name="Felipe M.S."/>
        </authorList>
    </citation>
    <scope>NUCLEOTIDE SEQUENCE [LARGE SCALE GENOMIC DNA]</scope>
    <source>
        <strain evidence="1 2">1099-18</strain>
    </source>
</reference>
<dbReference type="RefSeq" id="XP_016583746.1">
    <property type="nucleotide sequence ID" value="XM_016732448.1"/>
</dbReference>
<accession>A0A0F2LX47</accession>
<comment type="caution">
    <text evidence="1">The sequence shown here is derived from an EMBL/GenBank/DDBJ whole genome shotgun (WGS) entry which is preliminary data.</text>
</comment>
<dbReference type="EMBL" id="AXCR01000012">
    <property type="protein sequence ID" value="KJR81070.1"/>
    <property type="molecule type" value="Genomic_DNA"/>
</dbReference>
<evidence type="ECO:0000313" key="1">
    <source>
        <dbReference type="EMBL" id="KJR81070.1"/>
    </source>
</evidence>
<dbReference type="GeneID" id="27667725"/>
<name>A0A0F2LX47_SPOSC</name>
<dbReference type="AlphaFoldDB" id="A0A0F2LX47"/>
<sequence length="89" mass="9349">MKSLGAVLDKTWVGVADSSWPLGRAITNQEPGTYRRAGAMGGGRTARQEGATQLVQAGKMEAALVRSSSSGSFSRAYLSLFCVAPAGWR</sequence>
<protein>
    <submittedName>
        <fullName evidence="1">Uncharacterized protein</fullName>
    </submittedName>
</protein>
<gene>
    <name evidence="1" type="ORF">SPSK_05708</name>
</gene>
<reference evidence="1 2" key="2">
    <citation type="journal article" date="2015" name="Eukaryot. Cell">
        <title>Asexual propagation of a virulent clone complex in a human and feline outbreak of sporotrichosis.</title>
        <authorList>
            <person name="Teixeira Mde M."/>
            <person name="Rodrigues A.M."/>
            <person name="Tsui C.K."/>
            <person name="de Almeida L.G."/>
            <person name="Van Diepeningen A.D."/>
            <person name="van den Ende B.G."/>
            <person name="Fernandes G.F."/>
            <person name="Kano R."/>
            <person name="Hamelin R.C."/>
            <person name="Lopes-Bezerra L.M."/>
            <person name="Vasconcelos A.T."/>
            <person name="de Hoog S."/>
            <person name="de Camargo Z.P."/>
            <person name="Felipe M.S."/>
        </authorList>
    </citation>
    <scope>NUCLEOTIDE SEQUENCE [LARGE SCALE GENOMIC DNA]</scope>
    <source>
        <strain evidence="1 2">1099-18</strain>
    </source>
</reference>
<proteinExistence type="predicted"/>